<evidence type="ECO:0000313" key="5">
    <source>
        <dbReference type="Proteomes" id="UP000186758"/>
    </source>
</evidence>
<dbReference type="GeneID" id="78477481"/>
<evidence type="ECO:0000313" key="4">
    <source>
        <dbReference type="Proteomes" id="UP000069771"/>
    </source>
</evidence>
<proteinExistence type="predicted"/>
<reference evidence="2 4" key="1">
    <citation type="journal article" date="2016" name="Gut Pathog.">
        <title>Whole genome sequencing of "Faecalibaculum rodentium" ALO17, isolated from C57BL/6J laboratory mouse feces.</title>
        <authorList>
            <person name="Lim S."/>
            <person name="Chang D.H."/>
            <person name="Ahn S."/>
            <person name="Kim B.C."/>
        </authorList>
    </citation>
    <scope>NUCLEOTIDE SEQUENCE [LARGE SCALE GENOMIC DNA]</scope>
    <source>
        <strain evidence="2 4">Alo17</strain>
    </source>
</reference>
<dbReference type="Proteomes" id="UP000069771">
    <property type="component" value="Chromosome"/>
</dbReference>
<dbReference type="STRING" id="1702221.AALO17_06600"/>
<dbReference type="OrthoDB" id="6008408at2"/>
<dbReference type="KEGG" id="fro:AALO17_06600"/>
<dbReference type="AlphaFoldDB" id="A0A140DT17"/>
<evidence type="ECO:0000313" key="3">
    <source>
        <dbReference type="EMBL" id="OLU43606.1"/>
    </source>
</evidence>
<reference evidence="3 5" key="2">
    <citation type="submission" date="2016-11" db="EMBL/GenBank/DDBJ databases">
        <title>Description of two novel members of the family Erysipelotrichaceae: Ileibacterium lipovorans gen. nov., sp. nov. and Dubosiella newyorkensis, gen. nov., sp. nov.</title>
        <authorList>
            <person name="Cox L.M."/>
            <person name="Sohn J."/>
            <person name="Tyrrell K.L."/>
            <person name="Citron D.M."/>
            <person name="Lawson P.A."/>
            <person name="Patel N.B."/>
            <person name="Iizumi T."/>
            <person name="Perez-Perez G.I."/>
            <person name="Goldstein E.J."/>
            <person name="Blaser M.J."/>
        </authorList>
    </citation>
    <scope>NUCLEOTIDE SEQUENCE [LARGE SCALE GENOMIC DNA]</scope>
    <source>
        <strain evidence="3 5">NYU-BL-K8</strain>
    </source>
</reference>
<evidence type="ECO:0000313" key="2">
    <source>
        <dbReference type="EMBL" id="AMK53794.1"/>
    </source>
</evidence>
<dbReference type="EMBL" id="CP011391">
    <property type="protein sequence ID" value="AMK53794.1"/>
    <property type="molecule type" value="Genomic_DNA"/>
</dbReference>
<accession>A0A140DT17</accession>
<dbReference type="RefSeq" id="WP_067555413.1">
    <property type="nucleotide sequence ID" value="NZ_CAMTMS010000007.1"/>
</dbReference>
<gene>
    <name evidence="2" type="ORF">AALO17_06600</name>
    <name evidence="3" type="ORF">BO223_11585</name>
</gene>
<dbReference type="Proteomes" id="UP000186758">
    <property type="component" value="Unassembled WGS sequence"/>
</dbReference>
<sequence>MEMTAIDMISFLHTNMKKTYRPDDQVECHAAILKDWHRNDAWLPEDCPDPLRAAYDDSYAYYCDHEGFHDFCCREDKFLAYINKAEQDAEEDVYFSINSFWTTKRTEANIRHLNAFVIDYDFYKLDEYKHLDPEEMYRTHIKNSLPLKPSFVIDSGRGLYCLFAIEHVPCSCTSLYKAICTRLIESQKRFGADSKATLTTQVIRIPGSINGRSGRPVRVLDASEKRYTISDFADLYLPFSRAEVRDYKKAKSCQMRSPQVSRKSKSNRSSRQNSQFSIFESDLKTLIEMRNKAGICSGYRETLLYLYWERAAKCGLANEAIEKKILYLNSRFMQPLPQTEALTRCKPAREYVHVTSKRKAIRKLEISPNEQELLFFLVSARRDMRLRKARSRKKTKICGKTPAAQKRHERRCQVLRGLACGKSAKELAETLGVVRKTILSDCEYIRRHYCEFSDIIKSLSYQVGNNLAHILLPKQPVEKVCASLQTLRL</sequence>
<evidence type="ECO:0008006" key="6">
    <source>
        <dbReference type="Google" id="ProtNLM"/>
    </source>
</evidence>
<protein>
    <recommendedName>
        <fullName evidence="6">Replication protein</fullName>
    </recommendedName>
</protein>
<organism evidence="2 4">
    <name type="scientific">Faecalibaculum rodentium</name>
    <dbReference type="NCBI Taxonomy" id="1702221"/>
    <lineage>
        <taxon>Bacteria</taxon>
        <taxon>Bacillati</taxon>
        <taxon>Bacillota</taxon>
        <taxon>Erysipelotrichia</taxon>
        <taxon>Erysipelotrichales</taxon>
        <taxon>Erysipelotrichaceae</taxon>
        <taxon>Faecalibaculum</taxon>
    </lineage>
</organism>
<name>A0A140DT17_9FIRM</name>
<keyword evidence="4" id="KW-1185">Reference proteome</keyword>
<evidence type="ECO:0000256" key="1">
    <source>
        <dbReference type="SAM" id="MobiDB-lite"/>
    </source>
</evidence>
<dbReference type="EMBL" id="MPJZ01000098">
    <property type="protein sequence ID" value="OLU43606.1"/>
    <property type="molecule type" value="Genomic_DNA"/>
</dbReference>
<feature type="region of interest" description="Disordered" evidence="1">
    <location>
        <begin position="253"/>
        <end position="273"/>
    </location>
</feature>